<dbReference type="OrthoDB" id="10253878at2759"/>
<feature type="region of interest" description="Disordered" evidence="2">
    <location>
        <begin position="253"/>
        <end position="281"/>
    </location>
</feature>
<keyword evidence="5" id="KW-1185">Reference proteome</keyword>
<dbReference type="GO" id="GO:0034551">
    <property type="term" value="P:mitochondrial respiratory chain complex III assembly"/>
    <property type="evidence" value="ECO:0007669"/>
    <property type="project" value="TreeGrafter"/>
</dbReference>
<evidence type="ECO:0000313" key="5">
    <source>
        <dbReference type="Proteomes" id="UP000799302"/>
    </source>
</evidence>
<evidence type="ECO:0000256" key="2">
    <source>
        <dbReference type="SAM" id="MobiDB-lite"/>
    </source>
</evidence>
<organism evidence="4 5">
    <name type="scientific">Microthyrium microscopicum</name>
    <dbReference type="NCBI Taxonomy" id="703497"/>
    <lineage>
        <taxon>Eukaryota</taxon>
        <taxon>Fungi</taxon>
        <taxon>Dikarya</taxon>
        <taxon>Ascomycota</taxon>
        <taxon>Pezizomycotina</taxon>
        <taxon>Dothideomycetes</taxon>
        <taxon>Dothideomycetes incertae sedis</taxon>
        <taxon>Microthyriales</taxon>
        <taxon>Microthyriaceae</taxon>
        <taxon>Microthyrium</taxon>
    </lineage>
</organism>
<evidence type="ECO:0000313" key="4">
    <source>
        <dbReference type="EMBL" id="KAF2675552.1"/>
    </source>
</evidence>
<reference evidence="4" key="1">
    <citation type="journal article" date="2020" name="Stud. Mycol.">
        <title>101 Dothideomycetes genomes: a test case for predicting lifestyles and emergence of pathogens.</title>
        <authorList>
            <person name="Haridas S."/>
            <person name="Albert R."/>
            <person name="Binder M."/>
            <person name="Bloem J."/>
            <person name="Labutti K."/>
            <person name="Salamov A."/>
            <person name="Andreopoulos B."/>
            <person name="Baker S."/>
            <person name="Barry K."/>
            <person name="Bills G."/>
            <person name="Bluhm B."/>
            <person name="Cannon C."/>
            <person name="Castanera R."/>
            <person name="Culley D."/>
            <person name="Daum C."/>
            <person name="Ezra D."/>
            <person name="Gonzalez J."/>
            <person name="Henrissat B."/>
            <person name="Kuo A."/>
            <person name="Liang C."/>
            <person name="Lipzen A."/>
            <person name="Lutzoni F."/>
            <person name="Magnuson J."/>
            <person name="Mondo S."/>
            <person name="Nolan M."/>
            <person name="Ohm R."/>
            <person name="Pangilinan J."/>
            <person name="Park H.-J."/>
            <person name="Ramirez L."/>
            <person name="Alfaro M."/>
            <person name="Sun H."/>
            <person name="Tritt A."/>
            <person name="Yoshinaga Y."/>
            <person name="Zwiers L.-H."/>
            <person name="Turgeon B."/>
            <person name="Goodwin S."/>
            <person name="Spatafora J."/>
            <person name="Crous P."/>
            <person name="Grigoriev I."/>
        </authorList>
    </citation>
    <scope>NUCLEOTIDE SEQUENCE</scope>
    <source>
        <strain evidence="4">CBS 115976</strain>
    </source>
</reference>
<dbReference type="EMBL" id="MU004230">
    <property type="protein sequence ID" value="KAF2675552.1"/>
    <property type="molecule type" value="Genomic_DNA"/>
</dbReference>
<dbReference type="AlphaFoldDB" id="A0A6A6UTU0"/>
<dbReference type="InterPro" id="IPR007129">
    <property type="entry name" value="Ubiqinol_cyt_c_chaperone_CPB3"/>
</dbReference>
<dbReference type="InterPro" id="IPR021150">
    <property type="entry name" value="Ubiq_cyt_c_chap"/>
</dbReference>
<dbReference type="PANTHER" id="PTHR12184:SF1">
    <property type="entry name" value="UBIQUINOL-CYTOCHROME-C REDUCTASE COMPLEX ASSEMBLY FACTOR 1"/>
    <property type="match status" value="1"/>
</dbReference>
<dbReference type="PANTHER" id="PTHR12184">
    <property type="entry name" value="UBIQUINOL-CYTOCHROME C REDUCTASE COMPLEX ASSEMBLY FACTOR 1 FAMILY MEMBER"/>
    <property type="match status" value="1"/>
</dbReference>
<accession>A0A6A6UTU0</accession>
<comment type="similarity">
    <text evidence="1">Belongs to the CBP3 family.</text>
</comment>
<evidence type="ECO:0000259" key="3">
    <source>
        <dbReference type="Pfam" id="PF03981"/>
    </source>
</evidence>
<dbReference type="Proteomes" id="UP000799302">
    <property type="component" value="Unassembled WGS sequence"/>
</dbReference>
<sequence length="281" mass="31972">MLATGQRVGVRDEHGEVQVLAPLPDDIHNYKWTTPQWSWGVLERLFQDCERAKVTFQMEEYVDELDGKTKKRVKRDEQGMHDGLGSGWWFDALGLPKTFNTWATVCMLHMWMLKVRIRQLPKKMCDHWSDLLTNHFFWEAERTMDFVHKIDASDRRKSLEAYSQIWRGTVVAYDEGLIKGDDVLAAAVWRQLFNADANVDPLKIALVTAYVRREVARLGRIEDEVLARGYVGFGEPVSEADVLMQSPLMAAPFESGSARQTTDTPEEPKSAAENGLKGGVA</sequence>
<dbReference type="Pfam" id="PF03981">
    <property type="entry name" value="Ubiq_cyt_C_chap"/>
    <property type="match status" value="1"/>
</dbReference>
<name>A0A6A6UTU0_9PEZI</name>
<feature type="domain" description="Ubiquinol-cytochrome c chaperone" evidence="3">
    <location>
        <begin position="92"/>
        <end position="230"/>
    </location>
</feature>
<dbReference type="GO" id="GO:0005739">
    <property type="term" value="C:mitochondrion"/>
    <property type="evidence" value="ECO:0007669"/>
    <property type="project" value="TreeGrafter"/>
</dbReference>
<evidence type="ECO:0000256" key="1">
    <source>
        <dbReference type="ARBA" id="ARBA00006407"/>
    </source>
</evidence>
<protein>
    <recommendedName>
        <fullName evidence="3">Ubiquinol-cytochrome c chaperone domain-containing protein</fullName>
    </recommendedName>
</protein>
<proteinExistence type="inferred from homology"/>
<gene>
    <name evidence="4" type="ORF">BT63DRAFT_41540</name>
</gene>